<feature type="transmembrane region" description="Helical" evidence="2">
    <location>
        <begin position="219"/>
        <end position="238"/>
    </location>
</feature>
<name>A0ABD5UYI0_9EURY</name>
<feature type="compositionally biased region" description="Acidic residues" evidence="1">
    <location>
        <begin position="250"/>
        <end position="274"/>
    </location>
</feature>
<evidence type="ECO:0000313" key="5">
    <source>
        <dbReference type="Proteomes" id="UP001596312"/>
    </source>
</evidence>
<reference evidence="4 5" key="1">
    <citation type="journal article" date="2019" name="Int. J. Syst. Evol. Microbiol.">
        <title>The Global Catalogue of Microorganisms (GCM) 10K type strain sequencing project: providing services to taxonomists for standard genome sequencing and annotation.</title>
        <authorList>
            <consortium name="The Broad Institute Genomics Platform"/>
            <consortium name="The Broad Institute Genome Sequencing Center for Infectious Disease"/>
            <person name="Wu L."/>
            <person name="Ma J."/>
        </authorList>
    </citation>
    <scope>NUCLEOTIDE SEQUENCE [LARGE SCALE GENOMIC DNA]</scope>
    <source>
        <strain evidence="4 5">CGMCC 1.3240</strain>
    </source>
</reference>
<dbReference type="InterPro" id="IPR057169">
    <property type="entry name" value="DUF7847"/>
</dbReference>
<gene>
    <name evidence="4" type="ORF">ACFQGH_01645</name>
</gene>
<dbReference type="AlphaFoldDB" id="A0ABD5UYI0"/>
<evidence type="ECO:0000313" key="4">
    <source>
        <dbReference type="EMBL" id="MFC6903896.1"/>
    </source>
</evidence>
<protein>
    <recommendedName>
        <fullName evidence="3">DUF7847 domain-containing protein</fullName>
    </recommendedName>
</protein>
<dbReference type="Proteomes" id="UP001596312">
    <property type="component" value="Unassembled WGS sequence"/>
</dbReference>
<keyword evidence="2" id="KW-1133">Transmembrane helix</keyword>
<keyword evidence="2" id="KW-0472">Membrane</keyword>
<proteinExistence type="predicted"/>
<evidence type="ECO:0000259" key="3">
    <source>
        <dbReference type="Pfam" id="PF25231"/>
    </source>
</evidence>
<feature type="region of interest" description="Disordered" evidence="1">
    <location>
        <begin position="247"/>
        <end position="274"/>
    </location>
</feature>
<evidence type="ECO:0000256" key="2">
    <source>
        <dbReference type="SAM" id="Phobius"/>
    </source>
</evidence>
<sequence>MALDVGRALKEGAERLASRNGALFVGAFLLVSLVGNVALDSAAVALEALTAELAAEAGQPAPESLPEGATPLAFDLPGSVISMLLVAWLLAWAATSVLAVRVMASEHTSAIPDELLSRRLTSATIHELVARVVVLTLVGVGFLLFVLPGVFLAICFYFVRPLIAIEDRNAIDAMTESWRLSRGDRLAVLGVMLGAVAVYVAISLAGSLGALVLSPVPGAGMAVSIAFAAVANVFWLAVSARAFVQLREPEEPEPEPTEGSGPDDEWDDPPGVEW</sequence>
<dbReference type="RefSeq" id="WP_340602386.1">
    <property type="nucleotide sequence ID" value="NZ_JBBMXV010000001.1"/>
</dbReference>
<feature type="transmembrane region" description="Helical" evidence="2">
    <location>
        <begin position="21"/>
        <end position="39"/>
    </location>
</feature>
<organism evidence="4 5">
    <name type="scientific">Halalkalicoccus tibetensis</name>
    <dbReference type="NCBI Taxonomy" id="175632"/>
    <lineage>
        <taxon>Archaea</taxon>
        <taxon>Methanobacteriati</taxon>
        <taxon>Methanobacteriota</taxon>
        <taxon>Stenosarchaea group</taxon>
        <taxon>Halobacteria</taxon>
        <taxon>Halobacteriales</taxon>
        <taxon>Halococcaceae</taxon>
        <taxon>Halalkalicoccus</taxon>
    </lineage>
</organism>
<feature type="transmembrane region" description="Helical" evidence="2">
    <location>
        <begin position="80"/>
        <end position="100"/>
    </location>
</feature>
<dbReference type="Pfam" id="PF25231">
    <property type="entry name" value="DUF7847"/>
    <property type="match status" value="1"/>
</dbReference>
<comment type="caution">
    <text evidence="4">The sequence shown here is derived from an EMBL/GenBank/DDBJ whole genome shotgun (WGS) entry which is preliminary data.</text>
</comment>
<feature type="transmembrane region" description="Helical" evidence="2">
    <location>
        <begin position="186"/>
        <end position="213"/>
    </location>
</feature>
<feature type="domain" description="DUF7847" evidence="3">
    <location>
        <begin position="3"/>
        <end position="246"/>
    </location>
</feature>
<accession>A0ABD5UYI0</accession>
<dbReference type="EMBL" id="JBHSXQ010000001">
    <property type="protein sequence ID" value="MFC6903896.1"/>
    <property type="molecule type" value="Genomic_DNA"/>
</dbReference>
<evidence type="ECO:0000256" key="1">
    <source>
        <dbReference type="SAM" id="MobiDB-lite"/>
    </source>
</evidence>
<keyword evidence="5" id="KW-1185">Reference proteome</keyword>
<keyword evidence="2" id="KW-0812">Transmembrane</keyword>